<reference evidence="5" key="2">
    <citation type="submission" date="2023-04" db="EMBL/GenBank/DDBJ databases">
        <title>'Rhodoalgimonas zhirmunskyi' gen. nov., isolated from a red alga.</title>
        <authorList>
            <person name="Nedashkovskaya O.I."/>
            <person name="Otstavnykh N.Y."/>
            <person name="Bystritskaya E.P."/>
            <person name="Balabanova L.A."/>
            <person name="Isaeva M.P."/>
        </authorList>
    </citation>
    <scope>NUCLEOTIDE SEQUENCE</scope>
    <source>
        <strain evidence="5">10Alg 79</strain>
    </source>
</reference>
<keyword evidence="2" id="KW-0472">Membrane</keyword>
<gene>
    <name evidence="5" type="ORF">NOI20_00535</name>
</gene>
<dbReference type="PANTHER" id="PTHR30373:SF2">
    <property type="entry name" value="UPF0603 PROTEIN YGCG"/>
    <property type="match status" value="1"/>
</dbReference>
<proteinExistence type="predicted"/>
<dbReference type="EMBL" id="JANFFA010000001">
    <property type="protein sequence ID" value="MDQ2092592.1"/>
    <property type="molecule type" value="Genomic_DNA"/>
</dbReference>
<name>A0AAJ1UB26_9RHOB</name>
<comment type="caution">
    <text evidence="5">The sequence shown here is derived from an EMBL/GenBank/DDBJ whole genome shotgun (WGS) entry which is preliminary data.</text>
</comment>
<dbReference type="PANTHER" id="PTHR30373">
    <property type="entry name" value="UPF0603 PROTEIN YGCG"/>
    <property type="match status" value="1"/>
</dbReference>
<evidence type="ECO:0000313" key="5">
    <source>
        <dbReference type="EMBL" id="MDQ2092592.1"/>
    </source>
</evidence>
<feature type="domain" description="TPM" evidence="4">
    <location>
        <begin position="37"/>
        <end position="162"/>
    </location>
</feature>
<feature type="region of interest" description="Disordered" evidence="1">
    <location>
        <begin position="257"/>
        <end position="283"/>
    </location>
</feature>
<keyword evidence="6" id="KW-1185">Reference proteome</keyword>
<protein>
    <submittedName>
        <fullName evidence="5">TPM domain-containing protein</fullName>
    </submittedName>
</protein>
<keyword evidence="2" id="KW-1133">Transmembrane helix</keyword>
<dbReference type="AlphaFoldDB" id="A0AAJ1UB26"/>
<evidence type="ECO:0000256" key="1">
    <source>
        <dbReference type="SAM" id="MobiDB-lite"/>
    </source>
</evidence>
<dbReference type="Pfam" id="PF04536">
    <property type="entry name" value="TPM_phosphatase"/>
    <property type="match status" value="1"/>
</dbReference>
<keyword evidence="2" id="KW-0812">Transmembrane</keyword>
<feature type="transmembrane region" description="Helical" evidence="2">
    <location>
        <begin position="183"/>
        <end position="201"/>
    </location>
</feature>
<evidence type="ECO:0000259" key="4">
    <source>
        <dbReference type="Pfam" id="PF04536"/>
    </source>
</evidence>
<feature type="chain" id="PRO_5042585931" evidence="3">
    <location>
        <begin position="27"/>
        <end position="283"/>
    </location>
</feature>
<feature type="compositionally biased region" description="Gly residues" evidence="1">
    <location>
        <begin position="269"/>
        <end position="283"/>
    </location>
</feature>
<dbReference type="RefSeq" id="WP_317624217.1">
    <property type="nucleotide sequence ID" value="NZ_JANFFA010000001.1"/>
</dbReference>
<keyword evidence="3" id="KW-0732">Signal</keyword>
<dbReference type="InterPro" id="IPR007621">
    <property type="entry name" value="TPM_dom"/>
</dbReference>
<evidence type="ECO:0000313" key="6">
    <source>
        <dbReference type="Proteomes" id="UP001227162"/>
    </source>
</evidence>
<organism evidence="5 6">
    <name type="scientific">Rhodalgimonas zhirmunskyi</name>
    <dbReference type="NCBI Taxonomy" id="2964767"/>
    <lineage>
        <taxon>Bacteria</taxon>
        <taxon>Pseudomonadati</taxon>
        <taxon>Pseudomonadota</taxon>
        <taxon>Alphaproteobacteria</taxon>
        <taxon>Rhodobacterales</taxon>
        <taxon>Roseobacteraceae</taxon>
        <taxon>Rhodalgimonas</taxon>
    </lineage>
</organism>
<dbReference type="Proteomes" id="UP001227162">
    <property type="component" value="Unassembled WGS sequence"/>
</dbReference>
<dbReference type="Gene3D" id="3.10.310.50">
    <property type="match status" value="1"/>
</dbReference>
<feature type="signal peptide" evidence="3">
    <location>
        <begin position="1"/>
        <end position="26"/>
    </location>
</feature>
<reference evidence="5" key="1">
    <citation type="submission" date="2022-07" db="EMBL/GenBank/DDBJ databases">
        <authorList>
            <person name="Otstavnykh N."/>
            <person name="Isaeva M."/>
            <person name="Bystritskaya E."/>
        </authorList>
    </citation>
    <scope>NUCLEOTIDE SEQUENCE</scope>
    <source>
        <strain evidence="5">10Alg 79</strain>
    </source>
</reference>
<evidence type="ECO:0000256" key="2">
    <source>
        <dbReference type="SAM" id="Phobius"/>
    </source>
</evidence>
<accession>A0AAJ1UB26</accession>
<sequence>MTRIFTRLQAGLLTLAFALVAPLAVAQTYPDYVSTTVNDFAGILSPDTEQRITDQLNQLYEDTGIEMTVATLSRKEVFAPDQSLEDFATGMFDQWGIGDSERNDGILFLILRGDRELRIELGAGYGREWDAAAQRVLDRDVIPDLKNDDYETGIPKGVTGIITDIATPFHEGKPAPKGGVSGWWAALIAIPAFMAMFWGMIRDKLASFRKCPQCGERKLNVARKVLRAATREMQGEGERITSCANCGYRDVHRYSIAKRSKKSSSRSSFGGGRSGGGGASGKF</sequence>
<evidence type="ECO:0000256" key="3">
    <source>
        <dbReference type="SAM" id="SignalP"/>
    </source>
</evidence>